<evidence type="ECO:0000313" key="1">
    <source>
        <dbReference type="Ensembl" id="ENSKMAP00000029814.1"/>
    </source>
</evidence>
<accession>A0A3Q3BSC9</accession>
<dbReference type="GeneTree" id="ENSGT00940000181812"/>
<organism evidence="1 2">
    <name type="scientific">Kryptolebias marmoratus</name>
    <name type="common">Mangrove killifish</name>
    <name type="synonym">Rivulus marmoratus</name>
    <dbReference type="NCBI Taxonomy" id="37003"/>
    <lineage>
        <taxon>Eukaryota</taxon>
        <taxon>Metazoa</taxon>
        <taxon>Chordata</taxon>
        <taxon>Craniata</taxon>
        <taxon>Vertebrata</taxon>
        <taxon>Euteleostomi</taxon>
        <taxon>Actinopterygii</taxon>
        <taxon>Neopterygii</taxon>
        <taxon>Teleostei</taxon>
        <taxon>Neoteleostei</taxon>
        <taxon>Acanthomorphata</taxon>
        <taxon>Ovalentaria</taxon>
        <taxon>Atherinomorphae</taxon>
        <taxon>Cyprinodontiformes</taxon>
        <taxon>Rivulidae</taxon>
        <taxon>Kryptolebias</taxon>
    </lineage>
</organism>
<sequence>MVEPDAGEVEPLDGALLVIAADHLAVGHLLTQTVRRLVRVDGQVGRRHLPLRLPFRPFLLLGRRFGPLLPRRAHLLGVIQTPITFPVFPVLLPPRTFPPGFVCGGRTRRELTSPNCCSAQTLRKQTGEF</sequence>
<reference evidence="1" key="1">
    <citation type="submission" date="2025-08" db="UniProtKB">
        <authorList>
            <consortium name="Ensembl"/>
        </authorList>
    </citation>
    <scope>IDENTIFICATION</scope>
</reference>
<keyword evidence="2" id="KW-1185">Reference proteome</keyword>
<dbReference type="Proteomes" id="UP000264800">
    <property type="component" value="Unplaced"/>
</dbReference>
<dbReference type="AlphaFoldDB" id="A0A3Q3BSC9"/>
<reference evidence="1" key="2">
    <citation type="submission" date="2025-09" db="UniProtKB">
        <authorList>
            <consortium name="Ensembl"/>
        </authorList>
    </citation>
    <scope>IDENTIFICATION</scope>
</reference>
<protein>
    <submittedName>
        <fullName evidence="1">Uncharacterized protein</fullName>
    </submittedName>
</protein>
<dbReference type="Ensembl" id="ENSKMAT00000030182.1">
    <property type="protein sequence ID" value="ENSKMAP00000029814.1"/>
    <property type="gene ID" value="ENSKMAG00000022055.1"/>
</dbReference>
<name>A0A3Q3BSC9_KRYMA</name>
<proteinExistence type="predicted"/>
<evidence type="ECO:0000313" key="2">
    <source>
        <dbReference type="Proteomes" id="UP000264800"/>
    </source>
</evidence>